<dbReference type="EMBL" id="LR134313">
    <property type="protein sequence ID" value="VEF01996.1"/>
    <property type="molecule type" value="Genomic_DNA"/>
</dbReference>
<name>A0A1X3CZP4_9NEIS</name>
<dbReference type="PANTHER" id="PTHR39169">
    <property type="match status" value="1"/>
</dbReference>
<dbReference type="RefSeq" id="WP_085415980.1">
    <property type="nucleotide sequence ID" value="NZ_CAUJPY010000041.1"/>
</dbReference>
<keyword evidence="1" id="KW-0560">Oxidoreductase</keyword>
<evidence type="ECO:0000313" key="2">
    <source>
        <dbReference type="Proteomes" id="UP000279284"/>
    </source>
</evidence>
<dbReference type="STRING" id="493.BWD07_03480"/>
<accession>A0A1X3CZP4</accession>
<sequence>MSVILQFDFELPPEVLGDALTASAQDLAKSITQEPGFIAKIWTENLQTGDAGGLYLFEDEASALKYAEMHSVRAVQMGGVNPRFKIYTVNKTLSGITSGDKFTRILAE</sequence>
<protein>
    <submittedName>
        <fullName evidence="1">Monooxygenase ydhR</fullName>
        <ecNumber evidence="1">1.-.-.-</ecNumber>
    </submittedName>
</protein>
<dbReference type="GO" id="GO:0004497">
    <property type="term" value="F:monooxygenase activity"/>
    <property type="evidence" value="ECO:0007669"/>
    <property type="project" value="UniProtKB-KW"/>
</dbReference>
<evidence type="ECO:0000313" key="1">
    <source>
        <dbReference type="EMBL" id="VEF01996.1"/>
    </source>
</evidence>
<reference evidence="1 2" key="1">
    <citation type="submission" date="2018-12" db="EMBL/GenBank/DDBJ databases">
        <authorList>
            <consortium name="Pathogen Informatics"/>
        </authorList>
    </citation>
    <scope>NUCLEOTIDE SEQUENCE [LARGE SCALE GENOMIC DNA]</scope>
    <source>
        <strain evidence="1 2">NCTC10296</strain>
    </source>
</reference>
<dbReference type="Pfam" id="PF08803">
    <property type="entry name" value="ydhR"/>
    <property type="match status" value="1"/>
</dbReference>
<keyword evidence="2" id="KW-1185">Reference proteome</keyword>
<dbReference type="AlphaFoldDB" id="A0A1X3CZP4"/>
<dbReference type="SUPFAM" id="SSF54909">
    <property type="entry name" value="Dimeric alpha+beta barrel"/>
    <property type="match status" value="1"/>
</dbReference>
<gene>
    <name evidence="1" type="primary">ydhR</name>
    <name evidence="1" type="ORF">NCTC10296_01565</name>
</gene>
<dbReference type="InterPro" id="IPR014910">
    <property type="entry name" value="YdhR"/>
</dbReference>
<dbReference type="Proteomes" id="UP000279284">
    <property type="component" value="Chromosome"/>
</dbReference>
<dbReference type="Gene3D" id="3.30.70.100">
    <property type="match status" value="1"/>
</dbReference>
<proteinExistence type="predicted"/>
<keyword evidence="1" id="KW-0503">Monooxygenase</keyword>
<organism evidence="1 2">
    <name type="scientific">Neisseria canis</name>
    <dbReference type="NCBI Taxonomy" id="493"/>
    <lineage>
        <taxon>Bacteria</taxon>
        <taxon>Pseudomonadati</taxon>
        <taxon>Pseudomonadota</taxon>
        <taxon>Betaproteobacteria</taxon>
        <taxon>Neisseriales</taxon>
        <taxon>Neisseriaceae</taxon>
        <taxon>Neisseria</taxon>
    </lineage>
</organism>
<dbReference type="PANTHER" id="PTHR39169:SF1">
    <property type="entry name" value="MONOOXYGENASE YDHR-RELATED"/>
    <property type="match status" value="1"/>
</dbReference>
<dbReference type="EC" id="1.-.-.-" evidence="1"/>
<dbReference type="KEGG" id="nci:NCTC10296_01565"/>
<dbReference type="OrthoDB" id="1440627at2"/>
<dbReference type="InterPro" id="IPR011008">
    <property type="entry name" value="Dimeric_a/b-barrel"/>
</dbReference>